<evidence type="ECO:0000313" key="5">
    <source>
        <dbReference type="Proteomes" id="UP000037020"/>
    </source>
</evidence>
<reference evidence="4 5" key="1">
    <citation type="submission" date="2015-07" db="EMBL/GenBank/DDBJ databases">
        <authorList>
            <person name="Ju K.-S."/>
            <person name="Doroghazi J.R."/>
            <person name="Metcalf W.W."/>
        </authorList>
    </citation>
    <scope>NUCLEOTIDE SEQUENCE [LARGE SCALE GENOMIC DNA]</scope>
    <source>
        <strain evidence="4 5">NRRL B-3589</strain>
    </source>
</reference>
<keyword evidence="1" id="KW-0540">Nuclease</keyword>
<dbReference type="Gene3D" id="3.10.450.30">
    <property type="entry name" value="Microbial ribonucleases"/>
    <property type="match status" value="1"/>
</dbReference>
<evidence type="ECO:0000256" key="1">
    <source>
        <dbReference type="ARBA" id="ARBA00022722"/>
    </source>
</evidence>
<accession>A0ABR5J7H7</accession>
<sequence>MLKVLGKKTAAANAPQSRRPAAAALAASAAALLALGPAAPAAFAASAPPAPFEIGPPYPNVTNAPKVARDACKAWQTLKWKSGQTGEWLVVPKGGGPLAGQEIYTGGKFGNQEGQLPKGGNYHEYDVPYEPYKDGTVWKHYGKKDGRGALRLVRDINNKRVWYTANHYRDYREIQKGC</sequence>
<dbReference type="PROSITE" id="PS51318">
    <property type="entry name" value="TAT"/>
    <property type="match status" value="1"/>
</dbReference>
<feature type="signal peptide" evidence="3">
    <location>
        <begin position="1"/>
        <end position="44"/>
    </location>
</feature>
<feature type="chain" id="PRO_5047090827" evidence="3">
    <location>
        <begin position="45"/>
        <end position="178"/>
    </location>
</feature>
<keyword evidence="2" id="KW-0378">Hydrolase</keyword>
<proteinExistence type="predicted"/>
<keyword evidence="5" id="KW-1185">Reference proteome</keyword>
<organism evidence="4 5">
    <name type="scientific">Streptomyces varsoviensis</name>
    <dbReference type="NCBI Taxonomy" id="67373"/>
    <lineage>
        <taxon>Bacteria</taxon>
        <taxon>Bacillati</taxon>
        <taxon>Actinomycetota</taxon>
        <taxon>Actinomycetes</taxon>
        <taxon>Kitasatosporales</taxon>
        <taxon>Streptomycetaceae</taxon>
        <taxon>Streptomyces</taxon>
    </lineage>
</organism>
<dbReference type="EMBL" id="LGUT01001210">
    <property type="protein sequence ID" value="KOG89416.1"/>
    <property type="molecule type" value="Genomic_DNA"/>
</dbReference>
<dbReference type="InterPro" id="IPR016191">
    <property type="entry name" value="Ribonuclease/ribotoxin"/>
</dbReference>
<evidence type="ECO:0000313" key="4">
    <source>
        <dbReference type="EMBL" id="KOG89416.1"/>
    </source>
</evidence>
<dbReference type="SUPFAM" id="SSF53933">
    <property type="entry name" value="Microbial ribonucleases"/>
    <property type="match status" value="1"/>
</dbReference>
<comment type="caution">
    <text evidence="4">The sequence shown here is derived from an EMBL/GenBank/DDBJ whole genome shotgun (WGS) entry which is preliminary data.</text>
</comment>
<protein>
    <submittedName>
        <fullName evidence="4">Uncharacterized protein</fullName>
    </submittedName>
</protein>
<dbReference type="InterPro" id="IPR006311">
    <property type="entry name" value="TAT_signal"/>
</dbReference>
<evidence type="ECO:0000256" key="2">
    <source>
        <dbReference type="ARBA" id="ARBA00022801"/>
    </source>
</evidence>
<keyword evidence="3" id="KW-0732">Signal</keyword>
<evidence type="ECO:0000256" key="3">
    <source>
        <dbReference type="SAM" id="SignalP"/>
    </source>
</evidence>
<dbReference type="Proteomes" id="UP000037020">
    <property type="component" value="Unassembled WGS sequence"/>
</dbReference>
<dbReference type="InterPro" id="IPR000026">
    <property type="entry name" value="N1-like"/>
</dbReference>
<name>A0ABR5J7H7_9ACTN</name>
<dbReference type="Pfam" id="PF00545">
    <property type="entry name" value="Ribonuclease"/>
    <property type="match status" value="1"/>
</dbReference>
<gene>
    <name evidence="4" type="ORF">ADK38_14405</name>
</gene>
<dbReference type="RefSeq" id="WP_030874340.1">
    <property type="nucleotide sequence ID" value="NZ_JBIRHZ010000007.1"/>
</dbReference>